<dbReference type="EnsemblPlants" id="evm.model.01.1235">
    <property type="protein sequence ID" value="cds.evm.model.01.1235"/>
    <property type="gene ID" value="evm.TU.01.1235"/>
</dbReference>
<proteinExistence type="predicted"/>
<accession>A0A803NG61</accession>
<dbReference type="AlphaFoldDB" id="A0A803NG61"/>
<organism evidence="1 2">
    <name type="scientific">Cannabis sativa</name>
    <name type="common">Hemp</name>
    <name type="synonym">Marijuana</name>
    <dbReference type="NCBI Taxonomy" id="3483"/>
    <lineage>
        <taxon>Eukaryota</taxon>
        <taxon>Viridiplantae</taxon>
        <taxon>Streptophyta</taxon>
        <taxon>Embryophyta</taxon>
        <taxon>Tracheophyta</taxon>
        <taxon>Spermatophyta</taxon>
        <taxon>Magnoliopsida</taxon>
        <taxon>eudicotyledons</taxon>
        <taxon>Gunneridae</taxon>
        <taxon>Pentapetalae</taxon>
        <taxon>rosids</taxon>
        <taxon>fabids</taxon>
        <taxon>Rosales</taxon>
        <taxon>Cannabaceae</taxon>
        <taxon>Cannabis</taxon>
    </lineage>
</organism>
<keyword evidence="2" id="KW-1185">Reference proteome</keyword>
<dbReference type="Proteomes" id="UP000596661">
    <property type="component" value="Chromosome 1"/>
</dbReference>
<evidence type="ECO:0000313" key="1">
    <source>
        <dbReference type="EnsemblPlants" id="cds.evm.model.01.1235"/>
    </source>
</evidence>
<evidence type="ECO:0000313" key="2">
    <source>
        <dbReference type="Proteomes" id="UP000596661"/>
    </source>
</evidence>
<dbReference type="Gramene" id="evm.model.01.1235">
    <property type="protein sequence ID" value="cds.evm.model.01.1235"/>
    <property type="gene ID" value="evm.TU.01.1235"/>
</dbReference>
<reference evidence="1" key="2">
    <citation type="submission" date="2021-03" db="UniProtKB">
        <authorList>
            <consortium name="EnsemblPlants"/>
        </authorList>
    </citation>
    <scope>IDENTIFICATION</scope>
</reference>
<name>A0A803NG61_CANSA</name>
<dbReference type="EMBL" id="UZAU01000024">
    <property type="status" value="NOT_ANNOTATED_CDS"/>
    <property type="molecule type" value="Genomic_DNA"/>
</dbReference>
<reference evidence="1" key="1">
    <citation type="submission" date="2018-11" db="EMBL/GenBank/DDBJ databases">
        <authorList>
            <person name="Grassa J C."/>
        </authorList>
    </citation>
    <scope>NUCLEOTIDE SEQUENCE [LARGE SCALE GENOMIC DNA]</scope>
</reference>
<protein>
    <submittedName>
        <fullName evidence="1">Uncharacterized protein</fullName>
    </submittedName>
</protein>
<sequence>MLWWCFGISFGSCVYLQRQEFCVADYQWVHPDESPIKVETYGGVILVPNVSLDVDNFKVNIDANIFEEECKFGFDGVIRDHHNFVVAGISGLKEGVMLPEVVEVVALKFVVLRGCCRLQVLWKIANIFLNSLVNVSLNFVKRFAN</sequence>